<keyword evidence="4" id="KW-1185">Reference proteome</keyword>
<dbReference type="GO" id="GO:0006754">
    <property type="term" value="P:ATP biosynthetic process"/>
    <property type="evidence" value="ECO:0007669"/>
    <property type="project" value="TreeGrafter"/>
</dbReference>
<dbReference type="CDD" id="cd07067">
    <property type="entry name" value="HP_PGM_like"/>
    <property type="match status" value="1"/>
</dbReference>
<keyword evidence="1" id="KW-0378">Hydrolase</keyword>
<dbReference type="STRING" id="670052.PA27867_2822"/>
<evidence type="ECO:0000259" key="2">
    <source>
        <dbReference type="PROSITE" id="PS51462"/>
    </source>
</evidence>
<dbReference type="InterPro" id="IPR000086">
    <property type="entry name" value="NUDIX_hydrolase_dom"/>
</dbReference>
<dbReference type="GO" id="GO:0006167">
    <property type="term" value="P:AMP biosynthetic process"/>
    <property type="evidence" value="ECO:0007669"/>
    <property type="project" value="TreeGrafter"/>
</dbReference>
<dbReference type="PROSITE" id="PS00893">
    <property type="entry name" value="NUDIX_BOX"/>
    <property type="match status" value="1"/>
</dbReference>
<dbReference type="Pfam" id="PF00300">
    <property type="entry name" value="His_Phos_1"/>
    <property type="match status" value="1"/>
</dbReference>
<proteinExistence type="predicted"/>
<dbReference type="InterPro" id="IPR015797">
    <property type="entry name" value="NUDIX_hydrolase-like_dom_sf"/>
</dbReference>
<dbReference type="Proteomes" id="UP000092582">
    <property type="component" value="Chromosome 1"/>
</dbReference>
<accession>A0A1B1BM79</accession>
<dbReference type="EMBL" id="CP016282">
    <property type="protein sequence ID" value="ANP73760.1"/>
    <property type="molecule type" value="Genomic_DNA"/>
</dbReference>
<dbReference type="PATRIC" id="fig|670052.7.peg.2900"/>
<sequence>MSDAATAVYAAGAVCWRLIDGKMHVLLIHRTVHGDITIPKGKVDPGETLPVTAVREIEEETGLAIALGVPLGVSEYPMPNGKDKIVHYWAAEVLPEHILKSTFVPNGEVAALEWVTIKKARTYLSYAQDVEIIDAFARLVAQGITSTFAIIALRHAKATPPHDWPGPDATRPLSARGVTQAAAVAGTVSAWHPQRIFTSTATRCVTTVAPLSAATGVPFKRTDLISQDAWEDGTSDVRHSVGKRIRARKTAVLCSHGPVLPDILREIALATGSPVTQQVSNAAALAPSGFSVVHLSSDNPSAGILAIETHPPRL</sequence>
<reference evidence="3 4" key="1">
    <citation type="submission" date="2016-06" db="EMBL/GenBank/DDBJ databases">
        <title>Genome sequencing of Cryobacterium arcticum PAMC 27867.</title>
        <authorList>
            <person name="Lee J."/>
            <person name="Kim O.-S."/>
        </authorList>
    </citation>
    <scope>NUCLEOTIDE SEQUENCE [LARGE SCALE GENOMIC DNA]</scope>
    <source>
        <strain evidence="3 4">PAMC 27867</strain>
    </source>
</reference>
<dbReference type="PANTHER" id="PTHR21340:SF0">
    <property type="entry name" value="BIS(5'-NUCLEOSYL)-TETRAPHOSPHATASE [ASYMMETRICAL]"/>
    <property type="match status" value="1"/>
</dbReference>
<dbReference type="AlphaFoldDB" id="A0A1B1BM79"/>
<dbReference type="GO" id="GO:0004081">
    <property type="term" value="F:bis(5'-nucleosyl)-tetraphosphatase (asymmetrical) activity"/>
    <property type="evidence" value="ECO:0007669"/>
    <property type="project" value="TreeGrafter"/>
</dbReference>
<dbReference type="SMART" id="SM00855">
    <property type="entry name" value="PGAM"/>
    <property type="match status" value="1"/>
</dbReference>
<dbReference type="OrthoDB" id="4287477at2"/>
<dbReference type="RefSeq" id="WP_066597394.1">
    <property type="nucleotide sequence ID" value="NZ_CP016282.1"/>
</dbReference>
<feature type="domain" description="Nudix hydrolase" evidence="2">
    <location>
        <begin position="8"/>
        <end position="142"/>
    </location>
</feature>
<dbReference type="SUPFAM" id="SSF53254">
    <property type="entry name" value="Phosphoglycerate mutase-like"/>
    <property type="match status" value="1"/>
</dbReference>
<dbReference type="Gene3D" id="3.40.50.1240">
    <property type="entry name" value="Phosphoglycerate mutase-like"/>
    <property type="match status" value="1"/>
</dbReference>
<dbReference type="KEGG" id="cart:PA27867_2822"/>
<evidence type="ECO:0000313" key="4">
    <source>
        <dbReference type="Proteomes" id="UP000092582"/>
    </source>
</evidence>
<name>A0A1B1BM79_9MICO</name>
<dbReference type="Pfam" id="PF00293">
    <property type="entry name" value="NUDIX"/>
    <property type="match status" value="1"/>
</dbReference>
<dbReference type="CDD" id="cd03673">
    <property type="entry name" value="NUDIX_Ap6A_hydrolase"/>
    <property type="match status" value="1"/>
</dbReference>
<dbReference type="PANTHER" id="PTHR21340">
    <property type="entry name" value="DIADENOSINE 5,5-P1,P4-TETRAPHOSPHATE PYROPHOSPHOHYDROLASE MUTT"/>
    <property type="match status" value="1"/>
</dbReference>
<organism evidence="3 4">
    <name type="scientific">Cryobacterium arcticum</name>
    <dbReference type="NCBI Taxonomy" id="670052"/>
    <lineage>
        <taxon>Bacteria</taxon>
        <taxon>Bacillati</taxon>
        <taxon>Actinomycetota</taxon>
        <taxon>Actinomycetes</taxon>
        <taxon>Micrococcales</taxon>
        <taxon>Microbacteriaceae</taxon>
        <taxon>Cryobacterium</taxon>
    </lineage>
</organism>
<evidence type="ECO:0000256" key="1">
    <source>
        <dbReference type="ARBA" id="ARBA00022801"/>
    </source>
</evidence>
<dbReference type="InterPro" id="IPR020084">
    <property type="entry name" value="NUDIX_hydrolase_CS"/>
</dbReference>
<dbReference type="InterPro" id="IPR013078">
    <property type="entry name" value="His_Pase_superF_clade-1"/>
</dbReference>
<dbReference type="SUPFAM" id="SSF55811">
    <property type="entry name" value="Nudix"/>
    <property type="match status" value="1"/>
</dbReference>
<dbReference type="Gene3D" id="3.90.79.10">
    <property type="entry name" value="Nucleoside Triphosphate Pyrophosphohydrolase"/>
    <property type="match status" value="1"/>
</dbReference>
<protein>
    <submittedName>
        <fullName evidence="3">DNA mismatch repair protein MutT</fullName>
    </submittedName>
</protein>
<dbReference type="InterPro" id="IPR051325">
    <property type="entry name" value="Nudix_hydrolase_domain"/>
</dbReference>
<dbReference type="PROSITE" id="PS51462">
    <property type="entry name" value="NUDIX"/>
    <property type="match status" value="1"/>
</dbReference>
<dbReference type="InterPro" id="IPR029033">
    <property type="entry name" value="His_PPase_superfam"/>
</dbReference>
<evidence type="ECO:0000313" key="3">
    <source>
        <dbReference type="EMBL" id="ANP73760.1"/>
    </source>
</evidence>
<gene>
    <name evidence="3" type="ORF">PA27867_2822</name>
</gene>